<sequence>MERGVPKNETVPVPTRICEWGFSEHVSIYKSQLQSLSPLSMS</sequence>
<accession>A0A0E9VAV6</accession>
<organism evidence="1">
    <name type="scientific">Anguilla anguilla</name>
    <name type="common">European freshwater eel</name>
    <name type="synonym">Muraena anguilla</name>
    <dbReference type="NCBI Taxonomy" id="7936"/>
    <lineage>
        <taxon>Eukaryota</taxon>
        <taxon>Metazoa</taxon>
        <taxon>Chordata</taxon>
        <taxon>Craniata</taxon>
        <taxon>Vertebrata</taxon>
        <taxon>Euteleostomi</taxon>
        <taxon>Actinopterygii</taxon>
        <taxon>Neopterygii</taxon>
        <taxon>Teleostei</taxon>
        <taxon>Anguilliformes</taxon>
        <taxon>Anguillidae</taxon>
        <taxon>Anguilla</taxon>
    </lineage>
</organism>
<dbReference type="EMBL" id="GBXM01034264">
    <property type="protein sequence ID" value="JAH74313.1"/>
    <property type="molecule type" value="Transcribed_RNA"/>
</dbReference>
<reference evidence="1" key="1">
    <citation type="submission" date="2014-11" db="EMBL/GenBank/DDBJ databases">
        <authorList>
            <person name="Amaro Gonzalez C."/>
        </authorList>
    </citation>
    <scope>NUCLEOTIDE SEQUENCE</scope>
</reference>
<dbReference type="AlphaFoldDB" id="A0A0E9VAV6"/>
<evidence type="ECO:0000313" key="1">
    <source>
        <dbReference type="EMBL" id="JAH74313.1"/>
    </source>
</evidence>
<proteinExistence type="predicted"/>
<reference evidence="1" key="2">
    <citation type="journal article" date="2015" name="Fish Shellfish Immunol.">
        <title>Early steps in the European eel (Anguilla anguilla)-Vibrio vulnificus interaction in the gills: Role of the RtxA13 toxin.</title>
        <authorList>
            <person name="Callol A."/>
            <person name="Pajuelo D."/>
            <person name="Ebbesson L."/>
            <person name="Teles M."/>
            <person name="MacKenzie S."/>
            <person name="Amaro C."/>
        </authorList>
    </citation>
    <scope>NUCLEOTIDE SEQUENCE</scope>
</reference>
<protein>
    <submittedName>
        <fullName evidence="1">Uncharacterized protein</fullName>
    </submittedName>
</protein>
<name>A0A0E9VAV6_ANGAN</name>